<dbReference type="SUPFAM" id="SSF48726">
    <property type="entry name" value="Immunoglobulin"/>
    <property type="match status" value="1"/>
</dbReference>
<comment type="caution">
    <text evidence="1">The sequence shown here is derived from an EMBL/GenBank/DDBJ whole genome shotgun (WGS) entry which is preliminary data.</text>
</comment>
<protein>
    <recommendedName>
        <fullName evidence="3">Ig-like domain-containing protein</fullName>
    </recommendedName>
</protein>
<evidence type="ECO:0000313" key="2">
    <source>
        <dbReference type="Proteomes" id="UP001159427"/>
    </source>
</evidence>
<organism evidence="1 2">
    <name type="scientific">Porites evermanni</name>
    <dbReference type="NCBI Taxonomy" id="104178"/>
    <lineage>
        <taxon>Eukaryota</taxon>
        <taxon>Metazoa</taxon>
        <taxon>Cnidaria</taxon>
        <taxon>Anthozoa</taxon>
        <taxon>Hexacorallia</taxon>
        <taxon>Scleractinia</taxon>
        <taxon>Fungiina</taxon>
        <taxon>Poritidae</taxon>
        <taxon>Porites</taxon>
    </lineage>
</organism>
<dbReference type="EMBL" id="CALNXI010001739">
    <property type="protein sequence ID" value="CAH3176087.1"/>
    <property type="molecule type" value="Genomic_DNA"/>
</dbReference>
<feature type="non-terminal residue" evidence="1">
    <location>
        <position position="1"/>
    </location>
</feature>
<keyword evidence="2" id="KW-1185">Reference proteome</keyword>
<proteinExistence type="predicted"/>
<evidence type="ECO:0000313" key="1">
    <source>
        <dbReference type="EMBL" id="CAH3176087.1"/>
    </source>
</evidence>
<gene>
    <name evidence="1" type="ORF">PEVE_00010465</name>
</gene>
<accession>A0ABN8RD59</accession>
<evidence type="ECO:0008006" key="3">
    <source>
        <dbReference type="Google" id="ProtNLM"/>
    </source>
</evidence>
<dbReference type="Proteomes" id="UP001159427">
    <property type="component" value="Unassembled WGS sequence"/>
</dbReference>
<reference evidence="1 2" key="1">
    <citation type="submission" date="2022-05" db="EMBL/GenBank/DDBJ databases">
        <authorList>
            <consortium name="Genoscope - CEA"/>
            <person name="William W."/>
        </authorList>
    </citation>
    <scope>NUCLEOTIDE SEQUENCE [LARGE SCALE GENOMIC DNA]</scope>
</reference>
<name>A0ABN8RD59_9CNID</name>
<sequence>VFVWTAPPPAWNQTVQGTDNIQTAVVEVLNGSVNYQLRWNYTLLDGQSILVVTYAIISDGIGQSDDIGVVVGGNSIIYNRNDYRTRFSIESKNEFSTLTISTVAERENATFQCEISLSEGSSWAYNARISITGK</sequence>
<dbReference type="InterPro" id="IPR036179">
    <property type="entry name" value="Ig-like_dom_sf"/>
</dbReference>